<dbReference type="EMBL" id="LATX01000256">
    <property type="protein sequence ID" value="KTB46785.1"/>
    <property type="molecule type" value="Genomic_DNA"/>
</dbReference>
<feature type="compositionally biased region" description="Polar residues" evidence="1">
    <location>
        <begin position="116"/>
        <end position="148"/>
    </location>
</feature>
<feature type="region of interest" description="Disordered" evidence="1">
    <location>
        <begin position="617"/>
        <end position="744"/>
    </location>
</feature>
<feature type="compositionally biased region" description="Low complexity" evidence="1">
    <location>
        <begin position="225"/>
        <end position="243"/>
    </location>
</feature>
<comment type="caution">
    <text evidence="2">The sequence shown here is derived from an EMBL/GenBank/DDBJ whole genome shotgun (WGS) entry which is preliminary data.</text>
</comment>
<name>A0A0W0GDY6_MONRR</name>
<gene>
    <name evidence="2" type="ORF">WG66_646</name>
</gene>
<reference evidence="2 3" key="1">
    <citation type="submission" date="2015-12" db="EMBL/GenBank/DDBJ databases">
        <title>Draft genome sequence of Moniliophthora roreri, the causal agent of frosty pod rot of cacao.</title>
        <authorList>
            <person name="Aime M.C."/>
            <person name="Diaz-Valderrama J.R."/>
            <person name="Kijpornyongpan T."/>
            <person name="Phillips-Mora W."/>
        </authorList>
    </citation>
    <scope>NUCLEOTIDE SEQUENCE [LARGE SCALE GENOMIC DNA]</scope>
    <source>
        <strain evidence="2 3">MCA 2952</strain>
    </source>
</reference>
<protein>
    <submittedName>
        <fullName evidence="2">Uncharacterized protein</fullName>
    </submittedName>
</protein>
<feature type="compositionally biased region" description="Polar residues" evidence="1">
    <location>
        <begin position="80"/>
        <end position="109"/>
    </location>
</feature>
<feature type="compositionally biased region" description="Low complexity" evidence="1">
    <location>
        <begin position="516"/>
        <end position="529"/>
    </location>
</feature>
<dbReference type="AlphaFoldDB" id="A0A0W0GDY6"/>
<feature type="compositionally biased region" description="Low complexity" evidence="1">
    <location>
        <begin position="645"/>
        <end position="730"/>
    </location>
</feature>
<feature type="region of interest" description="Disordered" evidence="1">
    <location>
        <begin position="213"/>
        <end position="314"/>
    </location>
</feature>
<accession>A0A0W0GDY6</accession>
<evidence type="ECO:0000256" key="1">
    <source>
        <dbReference type="SAM" id="MobiDB-lite"/>
    </source>
</evidence>
<feature type="compositionally biased region" description="Low complexity" evidence="1">
    <location>
        <begin position="288"/>
        <end position="307"/>
    </location>
</feature>
<feature type="region of interest" description="Disordered" evidence="1">
    <location>
        <begin position="49"/>
        <end position="185"/>
    </location>
</feature>
<feature type="region of interest" description="Disordered" evidence="1">
    <location>
        <begin position="1"/>
        <end position="36"/>
    </location>
</feature>
<evidence type="ECO:0000313" key="2">
    <source>
        <dbReference type="EMBL" id="KTB46785.1"/>
    </source>
</evidence>
<sequence>MKTTYTHPCDGERISPSPPAENSSRDDISTHATQNMDGLTFAQRLYASALPVHRQPKQIHSQNDNVSETGPPANTRRSSRSSVSQPAIQTNTPNPAAYDSTESSVSSPRSQREWRSSGSSESIQSFYASGIASQAQPHRTQLPGSRFNSGVPDRVHSSHIVPQRTQSYNTTKPTSPEPHRASTYSAGAAAAFTKPYEFTPPKEVPNRVLVARPPPVSSQEYGNVSSPSNITSSPSYGISSPQSPSLPPKHSPIQHISVQPQTNVGATLPSQSTPVQQQYHPQPGVMQTASPPTSTNTYTSPSLNTTSASSVRPPSLTLPTFQRPSSLFPSAGASALRFVGGAVLGGVLGFAPGILSGLAGSILPSDMLSTLTASLANFNASDVGLDPEQLQSAFQGLPGTDYQSIYNAILQQQQVAPNSKVDYQLLINALKRIQAASSAGIGTSPMFGSTPANNFGSHGNANAYQAIANAQSQQVQGVMNAIQQQSALNTQLVQQQIQQIQNASLAQANAQTQNLLQGMQQQQQQQHAQPVANHPVSPGSSHIRPPQSTSQSLHSQSPSTSPQYYAQSPPTSPHYHTQSPPTSPPHNAQQFPPPNSPNQNVHVQNGVNIQLHQSQRPTAFGQHQTHQFPQSTPNHHVQVHGPNAQLQQPPYQTTQQYQQPLRPPLQQQQPPRPPLQQLQQPPRPPLQQQQQTSSLQQPQQQQSYDQGSFYQQNAQHQQQSYDQSSFQPPSAEQQPQPYGDTAQDYSYQYASTPSAYQDAPYQTPEYQIPSVSEDAAPTGDEAPPPFTDTINALGQALTGIMSLGGSNDETSAAGDVPQYTLSDEGGGVDSFANGILTAGFDLNVSMNVSTEVST</sequence>
<feature type="compositionally biased region" description="Polar residues" evidence="1">
    <location>
        <begin position="254"/>
        <end position="280"/>
    </location>
</feature>
<proteinExistence type="predicted"/>
<evidence type="ECO:0000313" key="3">
    <source>
        <dbReference type="Proteomes" id="UP000054988"/>
    </source>
</evidence>
<feature type="compositionally biased region" description="Polar residues" evidence="1">
    <location>
        <begin position="617"/>
        <end position="635"/>
    </location>
</feature>
<feature type="compositionally biased region" description="Low complexity" evidence="1">
    <location>
        <begin position="545"/>
        <end position="563"/>
    </location>
</feature>
<feature type="compositionally biased region" description="Polar residues" evidence="1">
    <location>
        <begin position="564"/>
        <end position="580"/>
    </location>
</feature>
<organism evidence="2 3">
    <name type="scientific">Moniliophthora roreri</name>
    <name type="common">Frosty pod rot fungus</name>
    <name type="synonym">Monilia roreri</name>
    <dbReference type="NCBI Taxonomy" id="221103"/>
    <lineage>
        <taxon>Eukaryota</taxon>
        <taxon>Fungi</taxon>
        <taxon>Dikarya</taxon>
        <taxon>Basidiomycota</taxon>
        <taxon>Agaricomycotina</taxon>
        <taxon>Agaricomycetes</taxon>
        <taxon>Agaricomycetidae</taxon>
        <taxon>Agaricales</taxon>
        <taxon>Marasmiineae</taxon>
        <taxon>Marasmiaceae</taxon>
        <taxon>Moniliophthora</taxon>
    </lineage>
</organism>
<feature type="compositionally biased region" description="Polar residues" evidence="1">
    <location>
        <begin position="58"/>
        <end position="68"/>
    </location>
</feature>
<feature type="compositionally biased region" description="Polar residues" evidence="1">
    <location>
        <begin position="163"/>
        <end position="174"/>
    </location>
</feature>
<dbReference type="Proteomes" id="UP000054988">
    <property type="component" value="Unassembled WGS sequence"/>
</dbReference>
<feature type="region of interest" description="Disordered" evidence="1">
    <location>
        <begin position="516"/>
        <end position="602"/>
    </location>
</feature>